<reference evidence="2 3" key="1">
    <citation type="submission" date="2023-11" db="EMBL/GenBank/DDBJ databases">
        <title>Actinomadura monticuli sp. nov., isolated from volcanic ash.</title>
        <authorList>
            <person name="Lee S.D."/>
            <person name="Yang H."/>
            <person name="Kim I.S."/>
        </authorList>
    </citation>
    <scope>NUCLEOTIDE SEQUENCE [LARGE SCALE GENOMIC DNA]</scope>
    <source>
        <strain evidence="2 3">DLS-62</strain>
    </source>
</reference>
<feature type="transmembrane region" description="Helical" evidence="1">
    <location>
        <begin position="32"/>
        <end position="49"/>
    </location>
</feature>
<dbReference type="Pfam" id="PF19545">
    <property type="entry name" value="DUF6069"/>
    <property type="match status" value="1"/>
</dbReference>
<keyword evidence="1" id="KW-0812">Transmembrane</keyword>
<keyword evidence="1" id="KW-1133">Transmembrane helix</keyword>
<evidence type="ECO:0000256" key="1">
    <source>
        <dbReference type="SAM" id="Phobius"/>
    </source>
</evidence>
<keyword evidence="1" id="KW-0472">Membrane</keyword>
<organism evidence="2 3">
    <name type="scientific">Actinomadura monticuli</name>
    <dbReference type="NCBI Taxonomy" id="3097367"/>
    <lineage>
        <taxon>Bacteria</taxon>
        <taxon>Bacillati</taxon>
        <taxon>Actinomycetota</taxon>
        <taxon>Actinomycetes</taxon>
        <taxon>Streptosporangiales</taxon>
        <taxon>Thermomonosporaceae</taxon>
        <taxon>Actinomadura</taxon>
    </lineage>
</organism>
<accession>A0ABV4QIK6</accession>
<evidence type="ECO:0000313" key="2">
    <source>
        <dbReference type="EMBL" id="MFA1542901.1"/>
    </source>
</evidence>
<feature type="transmembrane region" description="Helical" evidence="1">
    <location>
        <begin position="126"/>
        <end position="146"/>
    </location>
</feature>
<feature type="transmembrane region" description="Helical" evidence="1">
    <location>
        <begin position="101"/>
        <end position="120"/>
    </location>
</feature>
<dbReference type="InterPro" id="IPR045713">
    <property type="entry name" value="DUF6069"/>
</dbReference>
<comment type="caution">
    <text evidence="2">The sequence shown here is derived from an EMBL/GenBank/DDBJ whole genome shotgun (WGS) entry which is preliminary data.</text>
</comment>
<sequence>MTITTATTATTATTMTSTVAAAGTWSVRRVRATAVGAAVAANTALYLAASAAGTDFLLTDPGKAEAHHLIVPEIAVFTLLFGLLGWGTMAALERFTRHARAAWSVLAAAVLVLSFVPIGLEQASAATRAALTVIHIVVAVALLPLLRRPAGR</sequence>
<evidence type="ECO:0000313" key="3">
    <source>
        <dbReference type="Proteomes" id="UP001569963"/>
    </source>
</evidence>
<dbReference type="Proteomes" id="UP001569963">
    <property type="component" value="Unassembled WGS sequence"/>
</dbReference>
<name>A0ABV4QIK6_9ACTN</name>
<protein>
    <submittedName>
        <fullName evidence="2">DUF6069 family protein</fullName>
    </submittedName>
</protein>
<gene>
    <name evidence="2" type="ORF">SM611_28550</name>
</gene>
<feature type="transmembrane region" description="Helical" evidence="1">
    <location>
        <begin position="69"/>
        <end position="89"/>
    </location>
</feature>
<proteinExistence type="predicted"/>
<dbReference type="EMBL" id="JAXCEI010000015">
    <property type="protein sequence ID" value="MFA1542901.1"/>
    <property type="molecule type" value="Genomic_DNA"/>
</dbReference>
<keyword evidence="3" id="KW-1185">Reference proteome</keyword>
<dbReference type="RefSeq" id="WP_371953387.1">
    <property type="nucleotide sequence ID" value="NZ_JAXCEI010000015.1"/>
</dbReference>